<dbReference type="Proteomes" id="UP001057474">
    <property type="component" value="Plasmid pLlyPCM2298_1"/>
</dbReference>
<dbReference type="EMBL" id="CP071528">
    <property type="protein sequence ID" value="USQ15370.1"/>
    <property type="molecule type" value="Genomic_DNA"/>
</dbReference>
<feature type="region of interest" description="Disordered" evidence="1">
    <location>
        <begin position="94"/>
        <end position="119"/>
    </location>
</feature>
<organism evidence="2 3">
    <name type="scientific">Legionella lytica</name>
    <dbReference type="NCBI Taxonomy" id="96232"/>
    <lineage>
        <taxon>Bacteria</taxon>
        <taxon>Pseudomonadati</taxon>
        <taxon>Pseudomonadota</taxon>
        <taxon>Gammaproteobacteria</taxon>
        <taxon>Legionellales</taxon>
        <taxon>Legionellaceae</taxon>
        <taxon>Legionella</taxon>
    </lineage>
</organism>
<evidence type="ECO:0000313" key="2">
    <source>
        <dbReference type="EMBL" id="USQ15370.1"/>
    </source>
</evidence>
<reference evidence="2" key="1">
    <citation type="submission" date="2021-03" db="EMBL/GenBank/DDBJ databases">
        <title>Legionella lytica PCM 2298.</title>
        <authorList>
            <person name="Koper P."/>
        </authorList>
    </citation>
    <scope>NUCLEOTIDE SEQUENCE</scope>
    <source>
        <strain evidence="2">PCM 2298</strain>
        <plasmid evidence="2">pLlyPCM2298_1</plasmid>
    </source>
</reference>
<evidence type="ECO:0000256" key="1">
    <source>
        <dbReference type="SAM" id="MobiDB-lite"/>
    </source>
</evidence>
<keyword evidence="3" id="KW-1185">Reference proteome</keyword>
<evidence type="ECO:0000313" key="3">
    <source>
        <dbReference type="Proteomes" id="UP001057474"/>
    </source>
</evidence>
<protein>
    <submittedName>
        <fullName evidence="2">Uncharacterized protein</fullName>
    </submittedName>
</protein>
<name>A0ABY4YCP0_9GAMM</name>
<gene>
    <name evidence="2" type="ORF">J2N86_14055</name>
</gene>
<dbReference type="RefSeq" id="WP_252582608.1">
    <property type="nucleotide sequence ID" value="NZ_CP071528.1"/>
</dbReference>
<sequence>MTQLFKHYPIPSLLSLLLDYERWHLIIILLEKQLINSNLLENIRKINSSNDFMVLDLLVNDLYNLNQQDSEDLSSSFKSSYSPIFFNAENSNPLKRKKDKYNNEISEEAEEQQNIKRKR</sequence>
<geneLocation type="plasmid" evidence="2 3">
    <name>pLlyPCM2298_1</name>
</geneLocation>
<keyword evidence="2" id="KW-0614">Plasmid</keyword>
<proteinExistence type="predicted"/>
<accession>A0ABY4YCP0</accession>